<dbReference type="EMBL" id="KN847539">
    <property type="protein sequence ID" value="KIW04800.1"/>
    <property type="molecule type" value="Genomic_DNA"/>
</dbReference>
<evidence type="ECO:0000313" key="3">
    <source>
        <dbReference type="Proteomes" id="UP000053259"/>
    </source>
</evidence>
<dbReference type="InParanoid" id="A0A0D2AEA9"/>
<feature type="compositionally biased region" description="Basic and acidic residues" evidence="1">
    <location>
        <begin position="598"/>
        <end position="647"/>
    </location>
</feature>
<feature type="region of interest" description="Disordered" evidence="1">
    <location>
        <begin position="421"/>
        <end position="447"/>
    </location>
</feature>
<feature type="region of interest" description="Disordered" evidence="1">
    <location>
        <begin position="523"/>
        <end position="728"/>
    </location>
</feature>
<feature type="compositionally biased region" description="Basic and acidic residues" evidence="1">
    <location>
        <begin position="421"/>
        <end position="433"/>
    </location>
</feature>
<feature type="compositionally biased region" description="Polar residues" evidence="1">
    <location>
        <begin position="360"/>
        <end position="373"/>
    </location>
</feature>
<gene>
    <name evidence="2" type="ORF">PV09_03986</name>
</gene>
<feature type="compositionally biased region" description="Basic and acidic residues" evidence="1">
    <location>
        <begin position="550"/>
        <end position="559"/>
    </location>
</feature>
<dbReference type="AlphaFoldDB" id="A0A0D2AEA9"/>
<dbReference type="RefSeq" id="XP_016214669.1">
    <property type="nucleotide sequence ID" value="XM_016357265.1"/>
</dbReference>
<evidence type="ECO:0000256" key="1">
    <source>
        <dbReference type="SAM" id="MobiDB-lite"/>
    </source>
</evidence>
<proteinExistence type="predicted"/>
<feature type="region of interest" description="Disordered" evidence="1">
    <location>
        <begin position="1"/>
        <end position="211"/>
    </location>
</feature>
<dbReference type="GeneID" id="27311959"/>
<feature type="compositionally biased region" description="Low complexity" evidence="1">
    <location>
        <begin position="21"/>
        <end position="40"/>
    </location>
</feature>
<dbReference type="HOGENOM" id="CLU_380448_0_0_1"/>
<evidence type="ECO:0000313" key="2">
    <source>
        <dbReference type="EMBL" id="KIW04800.1"/>
    </source>
</evidence>
<feature type="region of interest" description="Disordered" evidence="1">
    <location>
        <begin position="236"/>
        <end position="263"/>
    </location>
</feature>
<organism evidence="2 3">
    <name type="scientific">Verruconis gallopava</name>
    <dbReference type="NCBI Taxonomy" id="253628"/>
    <lineage>
        <taxon>Eukaryota</taxon>
        <taxon>Fungi</taxon>
        <taxon>Dikarya</taxon>
        <taxon>Ascomycota</taxon>
        <taxon>Pezizomycotina</taxon>
        <taxon>Dothideomycetes</taxon>
        <taxon>Pleosporomycetidae</taxon>
        <taxon>Venturiales</taxon>
        <taxon>Sympoventuriaceae</taxon>
        <taxon>Verruconis</taxon>
    </lineage>
</organism>
<feature type="region of interest" description="Disordered" evidence="1">
    <location>
        <begin position="354"/>
        <end position="380"/>
    </location>
</feature>
<keyword evidence="3" id="KW-1185">Reference proteome</keyword>
<protein>
    <submittedName>
        <fullName evidence="2">Uncharacterized protein</fullName>
    </submittedName>
</protein>
<feature type="compositionally biased region" description="Basic and acidic residues" evidence="1">
    <location>
        <begin position="655"/>
        <end position="669"/>
    </location>
</feature>
<feature type="compositionally biased region" description="Polar residues" evidence="1">
    <location>
        <begin position="163"/>
        <end position="198"/>
    </location>
</feature>
<reference evidence="2 3" key="1">
    <citation type="submission" date="2015-01" db="EMBL/GenBank/DDBJ databases">
        <title>The Genome Sequence of Ochroconis gallopava CBS43764.</title>
        <authorList>
            <consortium name="The Broad Institute Genomics Platform"/>
            <person name="Cuomo C."/>
            <person name="de Hoog S."/>
            <person name="Gorbushina A."/>
            <person name="Stielow B."/>
            <person name="Teixiera M."/>
            <person name="Abouelleil A."/>
            <person name="Chapman S.B."/>
            <person name="Priest M."/>
            <person name="Young S.K."/>
            <person name="Wortman J."/>
            <person name="Nusbaum C."/>
            <person name="Birren B."/>
        </authorList>
    </citation>
    <scope>NUCLEOTIDE SEQUENCE [LARGE SCALE GENOMIC DNA]</scope>
    <source>
        <strain evidence="2 3">CBS 43764</strain>
    </source>
</reference>
<dbReference type="Proteomes" id="UP000053259">
    <property type="component" value="Unassembled WGS sequence"/>
</dbReference>
<sequence>MEKIKKILTPGKSVDDELLYGAGHSGSSPSSDRSSKGHGSNIASRGNPAGKPREAALNDADSAFPVATRDYASQEGKRRLLASNATSPPQAIPGAAGEDSSESRPDLSTPNSAASIASIKSNVIGKVPTGMALEGEKEQNALPTVPTTDGKFMSEDALADDSLNPTRSSPFVEPSTSMSHQNAIVSNPDSNFNSSQSGVDPPVEPKTDHHARNAAFGGAGMAEMAAYEAFKSENLGKPESIPQADPARTSEHVDIPIGSGSTATHRLYDDWRLKHMPGAYPETPQYESDKTLEVDRAGVGSGAAVVAAQRAFQKNTSAKETPLKQTVGVETEAIPCTSIEPRVDSAAKQAAVRSTAGGMATSQVSTSRIINPKQNDKDSDVAFDDKLKESEAKRDSHVNEFALAGAAAAATTAAGAYEVSKQRDNDMLSKSDTDPFPAFSEDTKDNVHTEAPNDVKVVQTTIVPSDYPKEREFPLAGTPEQNQGVTNFSYTNNTKNITAVSQESSCAVEDPKFSTLIADTGAAGATGSAEYDALNEERRSDALIHPPHPHALDGYDDQRALPVHVKKNNAQETDANYIHHDTVPVGSDAAAVALSTQESHESKLEKEREEHPEQSYDGHESSSKHARKSEEKHRRSTSKSEDKEHKHGLLHRIMHPRESKEGLNGENAEKTSAGKSPVSPERSTFEEPESKYPVGYSPSSTSEHARHGHERNRLHKDPPPGYISKRDA</sequence>
<name>A0A0D2AEA9_9PEZI</name>
<dbReference type="VEuPathDB" id="FungiDB:PV09_03986"/>
<accession>A0A0D2AEA9</accession>